<dbReference type="InterPro" id="IPR018647">
    <property type="entry name" value="SLFN_3-like_DNA/RNA_helicase"/>
</dbReference>
<organism evidence="2 3">
    <name type="scientific">Dactylonectria macrodidyma</name>
    <dbReference type="NCBI Taxonomy" id="307937"/>
    <lineage>
        <taxon>Eukaryota</taxon>
        <taxon>Fungi</taxon>
        <taxon>Dikarya</taxon>
        <taxon>Ascomycota</taxon>
        <taxon>Pezizomycotina</taxon>
        <taxon>Sordariomycetes</taxon>
        <taxon>Hypocreomycetidae</taxon>
        <taxon>Hypocreales</taxon>
        <taxon>Nectriaceae</taxon>
        <taxon>Dactylonectria</taxon>
    </lineage>
</organism>
<sequence>MNWPNCGSCRQRRRGKQKTVAAIYLINLLVEIQTFTTLDDLDSDVRFATFFTDNNRRLLQGLRVGLVVPQQSLRSSIKAVVKKTPGLQPSMVMTLFEWDREMEPSIFLQDAAQSVRPADLLSELLSGLVADAHASRRRFQLQTQMRVQAGSDFVSYVRWILDARPLSLLRRDVEVGLACMVAGYAWEWKMKKDKTAFDIVISDTQLCWNSIATDWISSSNALKEVGSIYKVQGYDLNYVGVIIGSGLRFDPARRRLFIDRDSYFDKKGKENNPAFGRTYSDNDLLRFVTQIYAVLMTRGIRGTYVYVCDPGL</sequence>
<dbReference type="Proteomes" id="UP000738349">
    <property type="component" value="Unassembled WGS sequence"/>
</dbReference>
<name>A0A9P9E161_9HYPO</name>
<gene>
    <name evidence="2" type="ORF">EDB81DRAFT_950673</name>
</gene>
<reference evidence="2" key="1">
    <citation type="journal article" date="2021" name="Nat. Commun.">
        <title>Genetic determinants of endophytism in the Arabidopsis root mycobiome.</title>
        <authorList>
            <person name="Mesny F."/>
            <person name="Miyauchi S."/>
            <person name="Thiergart T."/>
            <person name="Pickel B."/>
            <person name="Atanasova L."/>
            <person name="Karlsson M."/>
            <person name="Huettel B."/>
            <person name="Barry K.W."/>
            <person name="Haridas S."/>
            <person name="Chen C."/>
            <person name="Bauer D."/>
            <person name="Andreopoulos W."/>
            <person name="Pangilinan J."/>
            <person name="LaButti K."/>
            <person name="Riley R."/>
            <person name="Lipzen A."/>
            <person name="Clum A."/>
            <person name="Drula E."/>
            <person name="Henrissat B."/>
            <person name="Kohler A."/>
            <person name="Grigoriev I.V."/>
            <person name="Martin F.M."/>
            <person name="Hacquard S."/>
        </authorList>
    </citation>
    <scope>NUCLEOTIDE SEQUENCE</scope>
    <source>
        <strain evidence="2">MPI-CAGE-AT-0147</strain>
    </source>
</reference>
<evidence type="ECO:0000259" key="1">
    <source>
        <dbReference type="Pfam" id="PF09848"/>
    </source>
</evidence>
<dbReference type="Pfam" id="PF09848">
    <property type="entry name" value="SLFN-g3_helicase"/>
    <property type="match status" value="1"/>
</dbReference>
<dbReference type="OrthoDB" id="411123at2759"/>
<keyword evidence="3" id="KW-1185">Reference proteome</keyword>
<comment type="caution">
    <text evidence="2">The sequence shown here is derived from an EMBL/GenBank/DDBJ whole genome shotgun (WGS) entry which is preliminary data.</text>
</comment>
<feature type="domain" description="Schlafen group 3-like DNA/RNA helicase" evidence="1">
    <location>
        <begin position="171"/>
        <end position="309"/>
    </location>
</feature>
<protein>
    <recommendedName>
        <fullName evidence="1">Schlafen group 3-like DNA/RNA helicase domain-containing protein</fullName>
    </recommendedName>
</protein>
<accession>A0A9P9E161</accession>
<dbReference type="EMBL" id="JAGMUV010000018">
    <property type="protein sequence ID" value="KAH7128857.1"/>
    <property type="molecule type" value="Genomic_DNA"/>
</dbReference>
<proteinExistence type="predicted"/>
<evidence type="ECO:0000313" key="2">
    <source>
        <dbReference type="EMBL" id="KAH7128857.1"/>
    </source>
</evidence>
<dbReference type="AlphaFoldDB" id="A0A9P9E161"/>
<evidence type="ECO:0000313" key="3">
    <source>
        <dbReference type="Proteomes" id="UP000738349"/>
    </source>
</evidence>